<dbReference type="PANTHER" id="PTHR24126">
    <property type="entry name" value="ANKYRIN REPEAT, PH AND SEC7 DOMAIN CONTAINING PROTEIN SECG-RELATED"/>
    <property type="match status" value="1"/>
</dbReference>
<reference evidence="5 6" key="1">
    <citation type="submission" date="2019-04" db="EMBL/GenBank/DDBJ databases">
        <authorList>
            <consortium name="DOE Joint Genome Institute"/>
            <person name="Mondo S."/>
            <person name="Kjaerbolling I."/>
            <person name="Vesth T."/>
            <person name="Frisvad J.C."/>
            <person name="Nybo J.L."/>
            <person name="Theobald S."/>
            <person name="Kildgaard S."/>
            <person name="Isbrandt T."/>
            <person name="Kuo A."/>
            <person name="Sato A."/>
            <person name="Lyhne E.K."/>
            <person name="Kogle M.E."/>
            <person name="Wiebenga A."/>
            <person name="Kun R.S."/>
            <person name="Lubbers R.J."/>
            <person name="Makela M.R."/>
            <person name="Barry K."/>
            <person name="Chovatia M."/>
            <person name="Clum A."/>
            <person name="Daum C."/>
            <person name="Haridas S."/>
            <person name="He G."/>
            <person name="LaButti K."/>
            <person name="Lipzen A."/>
            <person name="Riley R."/>
            <person name="Salamov A."/>
            <person name="Simmons B.A."/>
            <person name="Magnuson J.K."/>
            <person name="Henrissat B."/>
            <person name="Mortensen U.H."/>
            <person name="Larsen T.O."/>
            <person name="Devries R.P."/>
            <person name="Grigoriev I.V."/>
            <person name="Machida M."/>
            <person name="Baker S.E."/>
            <person name="Andersen M.R."/>
            <person name="Cantor M.N."/>
            <person name="Hua S.X."/>
        </authorList>
    </citation>
    <scope>NUCLEOTIDE SEQUENCE [LARGE SCALE GENOMIC DNA]</scope>
    <source>
        <strain evidence="5 6">CBS 119388</strain>
    </source>
</reference>
<dbReference type="OrthoDB" id="20872at2759"/>
<accession>A0A5N7CZA7</accession>
<dbReference type="RefSeq" id="XP_031936811.1">
    <property type="nucleotide sequence ID" value="XM_032088118.1"/>
</dbReference>
<dbReference type="PROSITE" id="PS50088">
    <property type="entry name" value="ANK_REPEAT"/>
    <property type="match status" value="3"/>
</dbReference>
<protein>
    <submittedName>
        <fullName evidence="5">Ankyrin repeat-containing domain protein</fullName>
    </submittedName>
</protein>
<name>A0A5N7CZA7_9EURO</name>
<evidence type="ECO:0000313" key="5">
    <source>
        <dbReference type="EMBL" id="KAE8399492.1"/>
    </source>
</evidence>
<dbReference type="InterPro" id="IPR002110">
    <property type="entry name" value="Ankyrin_rpt"/>
</dbReference>
<dbReference type="PROSITE" id="PS50297">
    <property type="entry name" value="ANK_REP_REGION"/>
    <property type="match status" value="3"/>
</dbReference>
<keyword evidence="2 3" id="KW-0040">ANK repeat</keyword>
<evidence type="ECO:0000313" key="6">
    <source>
        <dbReference type="Proteomes" id="UP000325579"/>
    </source>
</evidence>
<feature type="repeat" description="ANK" evidence="3">
    <location>
        <begin position="44"/>
        <end position="76"/>
    </location>
</feature>
<feature type="domain" description="Heterokaryon incompatibility" evidence="4">
    <location>
        <begin position="307"/>
        <end position="408"/>
    </location>
</feature>
<dbReference type="InterPro" id="IPR036770">
    <property type="entry name" value="Ankyrin_rpt-contain_sf"/>
</dbReference>
<sequence>MNVIATAFRDASRLSLLYAAKHGNETVIRLLLLQDAPVDQFSKNQRTPLSYAAAGGHEIVAKLLLEAGADPNSHDTRGLTPLSHAALNGHEAAVKLLLEKDCGPDSRCKLARTPRSYTAEKGHDTVVKLLPEKGAEPDLNDILGRTPLPYAAKQGHKAMIRLLLAHGAELDAKASRPCYFSVRDFIEAAEILHLDQLGMDEPRTLLSYAAQGGHEAVARHLIGHGAERGLESAFGRSRLSDVTQEEYEGMIQTLPPFGYETLSGKNIFRLVRISPGFDGPLECFLGDYTLSSDIHRPCWSSSRYPHYKALSYTWGVSNRKSWILLNGATFPVTQDLYEALQQLRSSDYGYTLWWIDLICINQNDISERYQQVSMMKDIFSMASEVVVWLGKDTPLPTEKEINYLPSLEDDDLMRIVSAPYWSRV</sequence>
<evidence type="ECO:0000259" key="4">
    <source>
        <dbReference type="Pfam" id="PF06985"/>
    </source>
</evidence>
<dbReference type="SMART" id="SM00248">
    <property type="entry name" value="ANK"/>
    <property type="match status" value="6"/>
</dbReference>
<dbReference type="Pfam" id="PF12796">
    <property type="entry name" value="Ank_2"/>
    <property type="match status" value="2"/>
</dbReference>
<dbReference type="EMBL" id="ML736832">
    <property type="protein sequence ID" value="KAE8399492.1"/>
    <property type="molecule type" value="Genomic_DNA"/>
</dbReference>
<evidence type="ECO:0000256" key="2">
    <source>
        <dbReference type="ARBA" id="ARBA00023043"/>
    </source>
</evidence>
<feature type="repeat" description="ANK" evidence="3">
    <location>
        <begin position="143"/>
        <end position="175"/>
    </location>
</feature>
<dbReference type="PRINTS" id="PR01415">
    <property type="entry name" value="ANKYRIN"/>
</dbReference>
<evidence type="ECO:0000256" key="1">
    <source>
        <dbReference type="ARBA" id="ARBA00022737"/>
    </source>
</evidence>
<dbReference type="PANTHER" id="PTHR24126:SF14">
    <property type="entry name" value="ANK_REP_REGION DOMAIN-CONTAINING PROTEIN"/>
    <property type="match status" value="1"/>
</dbReference>
<dbReference type="Proteomes" id="UP000325579">
    <property type="component" value="Unassembled WGS sequence"/>
</dbReference>
<gene>
    <name evidence="5" type="ORF">BDV37DRAFT_287511</name>
</gene>
<organism evidence="5 6">
    <name type="scientific">Aspergillus pseudonomiae</name>
    <dbReference type="NCBI Taxonomy" id="1506151"/>
    <lineage>
        <taxon>Eukaryota</taxon>
        <taxon>Fungi</taxon>
        <taxon>Dikarya</taxon>
        <taxon>Ascomycota</taxon>
        <taxon>Pezizomycotina</taxon>
        <taxon>Eurotiomycetes</taxon>
        <taxon>Eurotiomycetidae</taxon>
        <taxon>Eurotiales</taxon>
        <taxon>Aspergillaceae</taxon>
        <taxon>Aspergillus</taxon>
        <taxon>Aspergillus subgen. Circumdati</taxon>
    </lineage>
</organism>
<dbReference type="GeneID" id="43672809"/>
<proteinExistence type="predicted"/>
<evidence type="ECO:0000256" key="3">
    <source>
        <dbReference type="PROSITE-ProRule" id="PRU00023"/>
    </source>
</evidence>
<keyword evidence="1" id="KW-0677">Repeat</keyword>
<dbReference type="SUPFAM" id="SSF48403">
    <property type="entry name" value="Ankyrin repeat"/>
    <property type="match status" value="1"/>
</dbReference>
<dbReference type="Pfam" id="PF06985">
    <property type="entry name" value="HET"/>
    <property type="match status" value="1"/>
</dbReference>
<feature type="repeat" description="ANK" evidence="3">
    <location>
        <begin position="77"/>
        <end position="109"/>
    </location>
</feature>
<dbReference type="InterPro" id="IPR010730">
    <property type="entry name" value="HET"/>
</dbReference>
<keyword evidence="6" id="KW-1185">Reference proteome</keyword>
<dbReference type="Gene3D" id="1.25.40.20">
    <property type="entry name" value="Ankyrin repeat-containing domain"/>
    <property type="match status" value="1"/>
</dbReference>
<dbReference type="AlphaFoldDB" id="A0A5N7CZA7"/>